<evidence type="ECO:0000313" key="8">
    <source>
        <dbReference type="Proteomes" id="UP000791440"/>
    </source>
</evidence>
<evidence type="ECO:0000256" key="1">
    <source>
        <dbReference type="ARBA" id="ARBA00004123"/>
    </source>
</evidence>
<feature type="region of interest" description="Disordered" evidence="5">
    <location>
        <begin position="182"/>
        <end position="250"/>
    </location>
</feature>
<keyword evidence="4" id="KW-0539">Nucleus</keyword>
<protein>
    <recommendedName>
        <fullName evidence="6">Runt domain-containing protein</fullName>
    </recommendedName>
</protein>
<dbReference type="GO" id="GO:0000978">
    <property type="term" value="F:RNA polymerase II cis-regulatory region sequence-specific DNA binding"/>
    <property type="evidence" value="ECO:0007669"/>
    <property type="project" value="TreeGrafter"/>
</dbReference>
<proteinExistence type="predicted"/>
<reference evidence="7" key="2">
    <citation type="submission" date="2020-12" db="EMBL/GenBank/DDBJ databases">
        <authorList>
            <person name="Kanost M."/>
        </authorList>
    </citation>
    <scope>NUCLEOTIDE SEQUENCE</scope>
</reference>
<evidence type="ECO:0000256" key="4">
    <source>
        <dbReference type="ARBA" id="ARBA00023242"/>
    </source>
</evidence>
<dbReference type="GO" id="GO:0000981">
    <property type="term" value="F:DNA-binding transcription factor activity, RNA polymerase II-specific"/>
    <property type="evidence" value="ECO:0007669"/>
    <property type="project" value="TreeGrafter"/>
</dbReference>
<dbReference type="GO" id="GO:0005524">
    <property type="term" value="F:ATP binding"/>
    <property type="evidence" value="ECO:0007669"/>
    <property type="project" value="InterPro"/>
</dbReference>
<gene>
    <name evidence="7" type="ORF">O3G_MSEX003717</name>
</gene>
<dbReference type="PANTHER" id="PTHR11950">
    <property type="entry name" value="RUNT RELATED"/>
    <property type="match status" value="1"/>
</dbReference>
<feature type="domain" description="Runt" evidence="6">
    <location>
        <begin position="1"/>
        <end position="109"/>
    </location>
</feature>
<feature type="domain" description="Runt" evidence="6">
    <location>
        <begin position="111"/>
        <end position="146"/>
    </location>
</feature>
<dbReference type="PROSITE" id="PS51062">
    <property type="entry name" value="RUNT"/>
    <property type="match status" value="2"/>
</dbReference>
<sequence length="250" mass="27726">MLPQHWRSNKTLPGGFKVVALGDVLDGTLVTVRAGNDENCSAELRNNSAVMKNRVAKFNDLRTSQILISKPQWAVNDVRTLLFHCVTPRLTSHYRPSYTTARDIASKYYGGKSFSLTITISTNPPQVATYQKAIKVTVDGPREPRSKTSTNASTHQIRTFGFQRPLLTCDSASLALRDMEYKGSSRSLRSLSHEEREYKTNANLTTGAAGAGGEHTPGNRNRPIMRLDGTPCKPADEPPHAYRRTHNSKQ</sequence>
<dbReference type="GO" id="GO:0005634">
    <property type="term" value="C:nucleus"/>
    <property type="evidence" value="ECO:0007669"/>
    <property type="project" value="UniProtKB-SubCell"/>
</dbReference>
<evidence type="ECO:0000259" key="6">
    <source>
        <dbReference type="PROSITE" id="PS51062"/>
    </source>
</evidence>
<dbReference type="EMBL" id="JH668316">
    <property type="protein sequence ID" value="KAG6445090.1"/>
    <property type="molecule type" value="Genomic_DNA"/>
</dbReference>
<dbReference type="InterPro" id="IPR000040">
    <property type="entry name" value="AML1_Runt"/>
</dbReference>
<organism evidence="7 8">
    <name type="scientific">Manduca sexta</name>
    <name type="common">Tobacco hawkmoth</name>
    <name type="synonym">Tobacco hornworm</name>
    <dbReference type="NCBI Taxonomy" id="7130"/>
    <lineage>
        <taxon>Eukaryota</taxon>
        <taxon>Metazoa</taxon>
        <taxon>Ecdysozoa</taxon>
        <taxon>Arthropoda</taxon>
        <taxon>Hexapoda</taxon>
        <taxon>Insecta</taxon>
        <taxon>Pterygota</taxon>
        <taxon>Neoptera</taxon>
        <taxon>Endopterygota</taxon>
        <taxon>Lepidoptera</taxon>
        <taxon>Glossata</taxon>
        <taxon>Ditrysia</taxon>
        <taxon>Bombycoidea</taxon>
        <taxon>Sphingidae</taxon>
        <taxon>Sphinginae</taxon>
        <taxon>Sphingini</taxon>
        <taxon>Manduca</taxon>
    </lineage>
</organism>
<dbReference type="AlphaFoldDB" id="A0A921YU48"/>
<evidence type="ECO:0000256" key="2">
    <source>
        <dbReference type="ARBA" id="ARBA00023015"/>
    </source>
</evidence>
<name>A0A921YU48_MANSE</name>
<dbReference type="PANTHER" id="PTHR11950:SF31">
    <property type="entry name" value="SEGMENTATION PROTEIN RUNT"/>
    <property type="match status" value="1"/>
</dbReference>
<feature type="compositionally biased region" description="Basic residues" evidence="5">
    <location>
        <begin position="241"/>
        <end position="250"/>
    </location>
</feature>
<accession>A0A921YU48</accession>
<comment type="caution">
    <text evidence="7">The sequence shown here is derived from an EMBL/GenBank/DDBJ whole genome shotgun (WGS) entry which is preliminary data.</text>
</comment>
<evidence type="ECO:0000313" key="7">
    <source>
        <dbReference type="EMBL" id="KAG6445090.1"/>
    </source>
</evidence>
<evidence type="ECO:0000256" key="3">
    <source>
        <dbReference type="ARBA" id="ARBA00023163"/>
    </source>
</evidence>
<reference evidence="7" key="1">
    <citation type="journal article" date="2016" name="Insect Biochem. Mol. Biol.">
        <title>Multifaceted biological insights from a draft genome sequence of the tobacco hornworm moth, Manduca sexta.</title>
        <authorList>
            <person name="Kanost M.R."/>
            <person name="Arrese E.L."/>
            <person name="Cao X."/>
            <person name="Chen Y.R."/>
            <person name="Chellapilla S."/>
            <person name="Goldsmith M.R."/>
            <person name="Grosse-Wilde E."/>
            <person name="Heckel D.G."/>
            <person name="Herndon N."/>
            <person name="Jiang H."/>
            <person name="Papanicolaou A."/>
            <person name="Qu J."/>
            <person name="Soulages J.L."/>
            <person name="Vogel H."/>
            <person name="Walters J."/>
            <person name="Waterhouse R.M."/>
            <person name="Ahn S.J."/>
            <person name="Almeida F.C."/>
            <person name="An C."/>
            <person name="Aqrawi P."/>
            <person name="Bretschneider A."/>
            <person name="Bryant W.B."/>
            <person name="Bucks S."/>
            <person name="Chao H."/>
            <person name="Chevignon G."/>
            <person name="Christen J.M."/>
            <person name="Clarke D.F."/>
            <person name="Dittmer N.T."/>
            <person name="Ferguson L.C.F."/>
            <person name="Garavelou S."/>
            <person name="Gordon K.H.J."/>
            <person name="Gunaratna R.T."/>
            <person name="Han Y."/>
            <person name="Hauser F."/>
            <person name="He Y."/>
            <person name="Heidel-Fischer H."/>
            <person name="Hirsh A."/>
            <person name="Hu Y."/>
            <person name="Jiang H."/>
            <person name="Kalra D."/>
            <person name="Klinner C."/>
            <person name="Konig C."/>
            <person name="Kovar C."/>
            <person name="Kroll A.R."/>
            <person name="Kuwar S.S."/>
            <person name="Lee S.L."/>
            <person name="Lehman R."/>
            <person name="Li K."/>
            <person name="Li Z."/>
            <person name="Liang H."/>
            <person name="Lovelace S."/>
            <person name="Lu Z."/>
            <person name="Mansfield J.H."/>
            <person name="McCulloch K.J."/>
            <person name="Mathew T."/>
            <person name="Morton B."/>
            <person name="Muzny D.M."/>
            <person name="Neunemann D."/>
            <person name="Ongeri F."/>
            <person name="Pauchet Y."/>
            <person name="Pu L.L."/>
            <person name="Pyrousis I."/>
            <person name="Rao X.J."/>
            <person name="Redding A."/>
            <person name="Roesel C."/>
            <person name="Sanchez-Gracia A."/>
            <person name="Schaack S."/>
            <person name="Shukla A."/>
            <person name="Tetreau G."/>
            <person name="Wang Y."/>
            <person name="Xiong G.H."/>
            <person name="Traut W."/>
            <person name="Walsh T.K."/>
            <person name="Worley K.C."/>
            <person name="Wu D."/>
            <person name="Wu W."/>
            <person name="Wu Y.Q."/>
            <person name="Zhang X."/>
            <person name="Zou Z."/>
            <person name="Zucker H."/>
            <person name="Briscoe A.D."/>
            <person name="Burmester T."/>
            <person name="Clem R.J."/>
            <person name="Feyereisen R."/>
            <person name="Grimmelikhuijzen C.J.P."/>
            <person name="Hamodrakas S.J."/>
            <person name="Hansson B.S."/>
            <person name="Huguet E."/>
            <person name="Jermiin L.S."/>
            <person name="Lan Q."/>
            <person name="Lehman H.K."/>
            <person name="Lorenzen M."/>
            <person name="Merzendorfer H."/>
            <person name="Michalopoulos I."/>
            <person name="Morton D.B."/>
            <person name="Muthukrishnan S."/>
            <person name="Oakeshott J.G."/>
            <person name="Palmer W."/>
            <person name="Park Y."/>
            <person name="Passarelli A.L."/>
            <person name="Rozas J."/>
            <person name="Schwartz L.M."/>
            <person name="Smith W."/>
            <person name="Southgate A."/>
            <person name="Vilcinskas A."/>
            <person name="Vogt R."/>
            <person name="Wang P."/>
            <person name="Werren J."/>
            <person name="Yu X.Q."/>
            <person name="Zhou J.J."/>
            <person name="Brown S.J."/>
            <person name="Scherer S.E."/>
            <person name="Richards S."/>
            <person name="Blissard G.W."/>
        </authorList>
    </citation>
    <scope>NUCLEOTIDE SEQUENCE</scope>
</reference>
<dbReference type="Pfam" id="PF00853">
    <property type="entry name" value="Runt"/>
    <property type="match status" value="2"/>
</dbReference>
<dbReference type="InterPro" id="IPR013524">
    <property type="entry name" value="Runt_dom"/>
</dbReference>
<keyword evidence="8" id="KW-1185">Reference proteome</keyword>
<dbReference type="Proteomes" id="UP000791440">
    <property type="component" value="Unassembled WGS sequence"/>
</dbReference>
<evidence type="ECO:0000256" key="5">
    <source>
        <dbReference type="SAM" id="MobiDB-lite"/>
    </source>
</evidence>
<comment type="subcellular location">
    <subcellularLocation>
        <location evidence="1">Nucleus</location>
    </subcellularLocation>
</comment>
<keyword evidence="3" id="KW-0804">Transcription</keyword>
<keyword evidence="2" id="KW-0805">Transcription regulation</keyword>